<proteinExistence type="predicted"/>
<comment type="caution">
    <text evidence="1">The sequence shown here is derived from an EMBL/GenBank/DDBJ whole genome shotgun (WGS) entry which is preliminary data.</text>
</comment>
<reference evidence="1 2" key="1">
    <citation type="submission" date="2024-01" db="EMBL/GenBank/DDBJ databases">
        <title>The genomes of 5 underutilized Papilionoideae crops provide insights into root nodulation and disease resistanc.</title>
        <authorList>
            <person name="Yuan L."/>
        </authorList>
    </citation>
    <scope>NUCLEOTIDE SEQUENCE [LARGE SCALE GENOMIC DNA]</scope>
    <source>
        <strain evidence="1">ZHUSHIDOU_FW_LH</strain>
        <tissue evidence="1">Leaf</tissue>
    </source>
</reference>
<keyword evidence="2" id="KW-1185">Reference proteome</keyword>
<dbReference type="AlphaFoldDB" id="A0AAN9EDM3"/>
<name>A0AAN9EDM3_CROPI</name>
<protein>
    <submittedName>
        <fullName evidence="1">Uncharacterized protein</fullName>
    </submittedName>
</protein>
<organism evidence="1 2">
    <name type="scientific">Crotalaria pallida</name>
    <name type="common">Smooth rattlebox</name>
    <name type="synonym">Crotalaria striata</name>
    <dbReference type="NCBI Taxonomy" id="3830"/>
    <lineage>
        <taxon>Eukaryota</taxon>
        <taxon>Viridiplantae</taxon>
        <taxon>Streptophyta</taxon>
        <taxon>Embryophyta</taxon>
        <taxon>Tracheophyta</taxon>
        <taxon>Spermatophyta</taxon>
        <taxon>Magnoliopsida</taxon>
        <taxon>eudicotyledons</taxon>
        <taxon>Gunneridae</taxon>
        <taxon>Pentapetalae</taxon>
        <taxon>rosids</taxon>
        <taxon>fabids</taxon>
        <taxon>Fabales</taxon>
        <taxon>Fabaceae</taxon>
        <taxon>Papilionoideae</taxon>
        <taxon>50 kb inversion clade</taxon>
        <taxon>genistoids sensu lato</taxon>
        <taxon>core genistoids</taxon>
        <taxon>Crotalarieae</taxon>
        <taxon>Crotalaria</taxon>
    </lineage>
</organism>
<sequence>MVTVIAMIQVILYAIFRKSGRQQNQRLHHHYSDIVIFGYRCRDYYNKGDGSIITAPTLLSLDTDVMTATIKEMAATEFSISLHQTMVVEEPIVIPELHNLVDALTKVCSFSNKCIHSLLHFFREHLL</sequence>
<accession>A0AAN9EDM3</accession>
<dbReference type="Proteomes" id="UP001372338">
    <property type="component" value="Unassembled WGS sequence"/>
</dbReference>
<evidence type="ECO:0000313" key="1">
    <source>
        <dbReference type="EMBL" id="KAK7255542.1"/>
    </source>
</evidence>
<gene>
    <name evidence="1" type="ORF">RIF29_28955</name>
</gene>
<dbReference type="EMBL" id="JAYWIO010000006">
    <property type="protein sequence ID" value="KAK7255542.1"/>
    <property type="molecule type" value="Genomic_DNA"/>
</dbReference>
<evidence type="ECO:0000313" key="2">
    <source>
        <dbReference type="Proteomes" id="UP001372338"/>
    </source>
</evidence>